<protein>
    <submittedName>
        <fullName evidence="1">Uncharacterized protein</fullName>
    </submittedName>
</protein>
<proteinExistence type="predicted"/>
<name>A0A060YQR8_ONCMY</name>
<accession>A0A060YQR8</accession>
<reference evidence="1" key="1">
    <citation type="journal article" date="2014" name="Nat. Commun.">
        <title>The rainbow trout genome provides novel insights into evolution after whole-genome duplication in vertebrates.</title>
        <authorList>
            <person name="Berthelot C."/>
            <person name="Brunet F."/>
            <person name="Chalopin D."/>
            <person name="Juanchich A."/>
            <person name="Bernard M."/>
            <person name="Noel B."/>
            <person name="Bento P."/>
            <person name="Da Silva C."/>
            <person name="Labadie K."/>
            <person name="Alberti A."/>
            <person name="Aury J.M."/>
            <person name="Louis A."/>
            <person name="Dehais P."/>
            <person name="Bardou P."/>
            <person name="Montfort J."/>
            <person name="Klopp C."/>
            <person name="Cabau C."/>
            <person name="Gaspin C."/>
            <person name="Thorgaard G.H."/>
            <person name="Boussaha M."/>
            <person name="Quillet E."/>
            <person name="Guyomard R."/>
            <person name="Galiana D."/>
            <person name="Bobe J."/>
            <person name="Volff J.N."/>
            <person name="Genet C."/>
            <person name="Wincker P."/>
            <person name="Jaillon O."/>
            <person name="Roest Crollius H."/>
            <person name="Guiguen Y."/>
        </authorList>
    </citation>
    <scope>NUCLEOTIDE SEQUENCE [LARGE SCALE GENOMIC DNA]</scope>
</reference>
<sequence length="30" mass="3507">MGVWASDWAMLLPIYQRMGRLTLETLLANR</sequence>
<dbReference type="PaxDb" id="8022-A0A060YQR8"/>
<dbReference type="EMBL" id="FR911865">
    <property type="protein sequence ID" value="CDQ91490.1"/>
    <property type="molecule type" value="Genomic_DNA"/>
</dbReference>
<reference evidence="1" key="2">
    <citation type="submission" date="2014-03" db="EMBL/GenBank/DDBJ databases">
        <authorList>
            <person name="Genoscope - CEA"/>
        </authorList>
    </citation>
    <scope>NUCLEOTIDE SEQUENCE</scope>
</reference>
<evidence type="ECO:0000313" key="1">
    <source>
        <dbReference type="EMBL" id="CDQ91490.1"/>
    </source>
</evidence>
<dbReference type="Proteomes" id="UP000193380">
    <property type="component" value="Unassembled WGS sequence"/>
</dbReference>
<dbReference type="AlphaFoldDB" id="A0A060YQR8"/>
<gene>
    <name evidence="1" type="ORF">GSONMT00011922001</name>
</gene>
<evidence type="ECO:0000313" key="2">
    <source>
        <dbReference type="Proteomes" id="UP000193380"/>
    </source>
</evidence>
<organism evidence="1 2">
    <name type="scientific">Oncorhynchus mykiss</name>
    <name type="common">Rainbow trout</name>
    <name type="synonym">Salmo gairdneri</name>
    <dbReference type="NCBI Taxonomy" id="8022"/>
    <lineage>
        <taxon>Eukaryota</taxon>
        <taxon>Metazoa</taxon>
        <taxon>Chordata</taxon>
        <taxon>Craniata</taxon>
        <taxon>Vertebrata</taxon>
        <taxon>Euteleostomi</taxon>
        <taxon>Actinopterygii</taxon>
        <taxon>Neopterygii</taxon>
        <taxon>Teleostei</taxon>
        <taxon>Protacanthopterygii</taxon>
        <taxon>Salmoniformes</taxon>
        <taxon>Salmonidae</taxon>
        <taxon>Salmoninae</taxon>
        <taxon>Oncorhynchus</taxon>
    </lineage>
</organism>